<keyword evidence="3" id="KW-1185">Reference proteome</keyword>
<gene>
    <name evidence="2" type="ORF">V2H45_09670</name>
</gene>
<dbReference type="PANTHER" id="PTHR16128:SF5">
    <property type="entry name" value="FAD_NAD(P)-BINDING OXIDOREDUCTASE FAMILY PROTEIN"/>
    <property type="match status" value="1"/>
</dbReference>
<dbReference type="AlphaFoldDB" id="A0AAW9PST4"/>
<protein>
    <submittedName>
        <fullName evidence="2">FAD-dependent oxidoreductase</fullName>
    </submittedName>
</protein>
<evidence type="ECO:0000313" key="3">
    <source>
        <dbReference type="Proteomes" id="UP001333818"/>
    </source>
</evidence>
<dbReference type="InterPro" id="IPR002937">
    <property type="entry name" value="Amino_oxidase"/>
</dbReference>
<organism evidence="2 3">
    <name type="scientific">Tumidithrix elongata BACA0141</name>
    <dbReference type="NCBI Taxonomy" id="2716417"/>
    <lineage>
        <taxon>Bacteria</taxon>
        <taxon>Bacillati</taxon>
        <taxon>Cyanobacteriota</taxon>
        <taxon>Cyanophyceae</taxon>
        <taxon>Pseudanabaenales</taxon>
        <taxon>Pseudanabaenaceae</taxon>
        <taxon>Tumidithrix</taxon>
        <taxon>Tumidithrix elongata</taxon>
    </lineage>
</organism>
<dbReference type="EMBL" id="JAZBJZ010000030">
    <property type="protein sequence ID" value="MEE3717012.1"/>
    <property type="molecule type" value="Genomic_DNA"/>
</dbReference>
<comment type="caution">
    <text evidence="2">The sequence shown here is derived from an EMBL/GenBank/DDBJ whole genome shotgun (WGS) entry which is preliminary data.</text>
</comment>
<dbReference type="Gene3D" id="3.90.660.10">
    <property type="match status" value="1"/>
</dbReference>
<dbReference type="SUPFAM" id="SSF51905">
    <property type="entry name" value="FAD/NAD(P)-binding domain"/>
    <property type="match status" value="1"/>
</dbReference>
<dbReference type="RefSeq" id="WP_330483441.1">
    <property type="nucleotide sequence ID" value="NZ_JAZBJZ010000030.1"/>
</dbReference>
<sequence>MKDVMIIGAGLAGLTCARQLRHAGFKVTIVEKSAGVGGRMATRRLQGTWVDHGAQYITVRNDGFERFINKLEEKGIVQKWTRNFHYLTENGLRPPTADEMYPRYCCPAGMTAIPKYLANEHLANDQKIIFNTRIVAVNCDAGKWQLITDQRELLEATAVVATMPAPQFLPLFESVLAPAPNFQQAVRSVKFSPSITIMAGYTPGNTVLPEWQAIKCLNDPILSWIGLDSSKHPDKAIQPVFVFQSTAEFAKHSMEESDLELAGKPILNRVGKLLTKWLSSPEWWQVHRWRYAIAEEVLGAACLSTSIPLPLVCAGDWCAGSNVEAAYQSGLAAAESLMELVK</sequence>
<dbReference type="Gene3D" id="3.50.50.60">
    <property type="entry name" value="FAD/NAD(P)-binding domain"/>
    <property type="match status" value="1"/>
</dbReference>
<accession>A0AAW9PST4</accession>
<dbReference type="Pfam" id="PF13450">
    <property type="entry name" value="NAD_binding_8"/>
    <property type="match status" value="1"/>
</dbReference>
<dbReference type="Proteomes" id="UP001333818">
    <property type="component" value="Unassembled WGS sequence"/>
</dbReference>
<name>A0AAW9PST4_9CYAN</name>
<evidence type="ECO:0000259" key="1">
    <source>
        <dbReference type="Pfam" id="PF01593"/>
    </source>
</evidence>
<evidence type="ECO:0000313" key="2">
    <source>
        <dbReference type="EMBL" id="MEE3717012.1"/>
    </source>
</evidence>
<dbReference type="PANTHER" id="PTHR16128">
    <property type="entry name" value="FAD/NAD(P)-BINDING OXIDOREDUCTASE FAMILY PROTEIN"/>
    <property type="match status" value="1"/>
</dbReference>
<dbReference type="Pfam" id="PF01593">
    <property type="entry name" value="Amino_oxidase"/>
    <property type="match status" value="1"/>
</dbReference>
<proteinExistence type="predicted"/>
<dbReference type="InterPro" id="IPR036188">
    <property type="entry name" value="FAD/NAD-bd_sf"/>
</dbReference>
<reference evidence="2" key="1">
    <citation type="submission" date="2024-01" db="EMBL/GenBank/DDBJ databases">
        <title>Bank of Algae and Cyanobacteria of the Azores (BACA) strain genomes.</title>
        <authorList>
            <person name="Luz R."/>
            <person name="Cordeiro R."/>
            <person name="Fonseca A."/>
            <person name="Goncalves V."/>
        </authorList>
    </citation>
    <scope>NUCLEOTIDE SEQUENCE</scope>
    <source>
        <strain evidence="2">BACA0141</strain>
    </source>
</reference>
<dbReference type="GO" id="GO:0016491">
    <property type="term" value="F:oxidoreductase activity"/>
    <property type="evidence" value="ECO:0007669"/>
    <property type="project" value="InterPro"/>
</dbReference>
<feature type="domain" description="Amine oxidase" evidence="1">
    <location>
        <begin position="107"/>
        <end position="337"/>
    </location>
</feature>